<protein>
    <submittedName>
        <fullName evidence="1">Uncharacterized protein</fullName>
    </submittedName>
</protein>
<accession>A0A367XMS7</accession>
<sequence>MPWKFLGDTNDLLVTFSQFTITVPWIISSEVLTNNALEGSAIQAKAGDRGKKVVPPIPYASSLSPKTNFAVFGQQPYCLIVSGTYAEDQNSPHSMLMPAVRLIHDYVELKYLSQRGNDEISRKRRLHEALPVKTKEMGFGSTAATNA</sequence>
<dbReference type="AlphaFoldDB" id="A0A367XMS7"/>
<reference evidence="1 2" key="1">
    <citation type="submission" date="2018-06" db="EMBL/GenBank/DDBJ databases">
        <title>Whole genome sequencing of Candida tropicalis (genome annotated by CSBL at Korea University).</title>
        <authorList>
            <person name="Ahn J."/>
        </authorList>
    </citation>
    <scope>NUCLEOTIDE SEQUENCE [LARGE SCALE GENOMIC DNA]</scope>
    <source>
        <strain evidence="1 2">ATCC 20962</strain>
    </source>
</reference>
<keyword evidence="2" id="KW-1185">Reference proteome</keyword>
<name>A0A367XMS7_9ASCO</name>
<proteinExistence type="predicted"/>
<gene>
    <name evidence="1" type="ORF">Cantr_04469</name>
</gene>
<organism evidence="1 2">
    <name type="scientific">Candida viswanathii</name>
    <dbReference type="NCBI Taxonomy" id="5486"/>
    <lineage>
        <taxon>Eukaryota</taxon>
        <taxon>Fungi</taxon>
        <taxon>Dikarya</taxon>
        <taxon>Ascomycota</taxon>
        <taxon>Saccharomycotina</taxon>
        <taxon>Pichiomycetes</taxon>
        <taxon>Debaryomycetaceae</taxon>
        <taxon>Candida/Lodderomyces clade</taxon>
        <taxon>Candida</taxon>
    </lineage>
</organism>
<comment type="caution">
    <text evidence="1">The sequence shown here is derived from an EMBL/GenBank/DDBJ whole genome shotgun (WGS) entry which is preliminary data.</text>
</comment>
<evidence type="ECO:0000313" key="2">
    <source>
        <dbReference type="Proteomes" id="UP000253472"/>
    </source>
</evidence>
<dbReference type="Proteomes" id="UP000253472">
    <property type="component" value="Unassembled WGS sequence"/>
</dbReference>
<evidence type="ECO:0000313" key="1">
    <source>
        <dbReference type="EMBL" id="RCK54945.1"/>
    </source>
</evidence>
<dbReference type="EMBL" id="QLNQ01000030">
    <property type="protein sequence ID" value="RCK54945.1"/>
    <property type="molecule type" value="Genomic_DNA"/>
</dbReference>